<dbReference type="EMBL" id="BARS01052409">
    <property type="protein sequence ID" value="GAG53197.1"/>
    <property type="molecule type" value="Genomic_DNA"/>
</dbReference>
<accession>X0Z450</accession>
<dbReference type="InterPro" id="IPR045886">
    <property type="entry name" value="ThiF/MoeB/HesA"/>
</dbReference>
<protein>
    <recommendedName>
        <fullName evidence="1">THIF-type NAD/FAD binding fold domain-containing protein</fullName>
    </recommendedName>
</protein>
<dbReference type="InterPro" id="IPR035985">
    <property type="entry name" value="Ubiquitin-activating_enz"/>
</dbReference>
<feature type="domain" description="THIF-type NAD/FAD binding fold" evidence="1">
    <location>
        <begin position="66"/>
        <end position="209"/>
    </location>
</feature>
<comment type="caution">
    <text evidence="2">The sequence shown here is derived from an EMBL/GenBank/DDBJ whole genome shotgun (WGS) entry which is preliminary data.</text>
</comment>
<organism evidence="2">
    <name type="scientific">marine sediment metagenome</name>
    <dbReference type="NCBI Taxonomy" id="412755"/>
    <lineage>
        <taxon>unclassified sequences</taxon>
        <taxon>metagenomes</taxon>
        <taxon>ecological metagenomes</taxon>
    </lineage>
</organism>
<evidence type="ECO:0000259" key="1">
    <source>
        <dbReference type="Pfam" id="PF00899"/>
    </source>
</evidence>
<evidence type="ECO:0000313" key="2">
    <source>
        <dbReference type="EMBL" id="GAG53197.1"/>
    </source>
</evidence>
<feature type="non-terminal residue" evidence="2">
    <location>
        <position position="211"/>
    </location>
</feature>
<proteinExistence type="predicted"/>
<dbReference type="GO" id="GO:0061504">
    <property type="term" value="P:cyclic threonylcarbamoyladenosine biosynthetic process"/>
    <property type="evidence" value="ECO:0007669"/>
    <property type="project" value="TreeGrafter"/>
</dbReference>
<dbReference type="PANTHER" id="PTHR43267">
    <property type="entry name" value="TRNA THREONYLCARBAMOYLADENOSINE DEHYDRATASE"/>
    <property type="match status" value="1"/>
</dbReference>
<dbReference type="Gene3D" id="3.40.50.720">
    <property type="entry name" value="NAD(P)-binding Rossmann-like Domain"/>
    <property type="match status" value="1"/>
</dbReference>
<name>X0Z450_9ZZZZ</name>
<sequence>MSKKKQTEIDELIRGKSRRITDPAGREVLVLDDDQALKIAGECRRSVHEIYTEALRLGINPYRYIRNREIISVQEQLRLAESRVAAVGAGGLGGQVILLLARVGIGHLLVVDHDIFDETNLNRQVLCSKESLGRPKPEVAVDVVGSINPGVEVTPYQVSLDSSNAPEILAGSDVVVDGLDNVPGRFVLERTTKKLGIPLVHGAVAGFEGWI</sequence>
<dbReference type="PANTHER" id="PTHR43267:SF1">
    <property type="entry name" value="TRNA THREONYLCARBAMOYLADENOSINE DEHYDRATASE"/>
    <property type="match status" value="1"/>
</dbReference>
<reference evidence="2" key="1">
    <citation type="journal article" date="2014" name="Front. Microbiol.">
        <title>High frequency of phylogenetically diverse reductive dehalogenase-homologous genes in deep subseafloor sedimentary metagenomes.</title>
        <authorList>
            <person name="Kawai M."/>
            <person name="Futagami T."/>
            <person name="Toyoda A."/>
            <person name="Takaki Y."/>
            <person name="Nishi S."/>
            <person name="Hori S."/>
            <person name="Arai W."/>
            <person name="Tsubouchi T."/>
            <person name="Morono Y."/>
            <person name="Uchiyama I."/>
            <person name="Ito T."/>
            <person name="Fujiyama A."/>
            <person name="Inagaki F."/>
            <person name="Takami H."/>
        </authorList>
    </citation>
    <scope>NUCLEOTIDE SEQUENCE</scope>
    <source>
        <strain evidence="2">Expedition CK06-06</strain>
    </source>
</reference>
<dbReference type="GO" id="GO:0061503">
    <property type="term" value="F:tRNA threonylcarbamoyladenosine dehydratase"/>
    <property type="evidence" value="ECO:0007669"/>
    <property type="project" value="TreeGrafter"/>
</dbReference>
<dbReference type="SUPFAM" id="SSF69572">
    <property type="entry name" value="Activating enzymes of the ubiquitin-like proteins"/>
    <property type="match status" value="1"/>
</dbReference>
<gene>
    <name evidence="2" type="ORF">S01H1_77923</name>
</gene>
<dbReference type="Pfam" id="PF00899">
    <property type="entry name" value="ThiF"/>
    <property type="match status" value="1"/>
</dbReference>
<dbReference type="AlphaFoldDB" id="X0Z450"/>
<dbReference type="InterPro" id="IPR000594">
    <property type="entry name" value="ThiF_NAD_FAD-bd"/>
</dbReference>
<dbReference type="GO" id="GO:0008641">
    <property type="term" value="F:ubiquitin-like modifier activating enzyme activity"/>
    <property type="evidence" value="ECO:0007669"/>
    <property type="project" value="InterPro"/>
</dbReference>